<sequence length="514" mass="59306">MEVSRLSGMDNDLFTYEVEVANIPCNSKMDDDSELESDDDMGYDPSDIRGDDEVELTDEESSDNDDEFVEVFRIDTNIFDYETPLCSAFNEFNYLLKANVRRIFEKISSEVSINSVAQQVYNNEESPSTSSITIEEQEAPPIVSSSEEQTSPISLNNVDEFNQEDSVDFDGNTIFIPYDAPNFEEAESSTIALDPLNMHDTFEPKNIKEAVLDHNWIESIQDELHQIERLNVWELVPRPYGKNISAGYKKEEGIDFEESFAHVARLKAVRMFIAYVAHKNFTIFQMLKKALYSLKQTPRAWYDKLSFFSNGISFYLRTMHDVKTIAKAFAGGLTIFWLKALFMDADTNYLDYGFKYNKIPMYCDSKSVIAISCNPVQHTRIKHINIRYHFIKEHVEKGIVELYFVRTEYQLADLFTKALPKECFEYLVASPCAHLWILTWTAYHEISRRVSDKYHNFENDDIVKSIFNSGKNKAGVGMKIPSCMITDEMKLTENYRMYVSFLGLDVPTTQSQPI</sequence>
<dbReference type="Proteomes" id="UP001151760">
    <property type="component" value="Unassembled WGS sequence"/>
</dbReference>
<accession>A0ABQ5FQA1</accession>
<feature type="compositionally biased region" description="Acidic residues" evidence="1">
    <location>
        <begin position="31"/>
        <end position="42"/>
    </location>
</feature>
<evidence type="ECO:0000313" key="2">
    <source>
        <dbReference type="EMBL" id="GJT65533.1"/>
    </source>
</evidence>
<reference evidence="2" key="1">
    <citation type="journal article" date="2022" name="Int. J. Mol. Sci.">
        <title>Draft Genome of Tanacetum Coccineum: Genomic Comparison of Closely Related Tanacetum-Family Plants.</title>
        <authorList>
            <person name="Yamashiro T."/>
            <person name="Shiraishi A."/>
            <person name="Nakayama K."/>
            <person name="Satake H."/>
        </authorList>
    </citation>
    <scope>NUCLEOTIDE SEQUENCE</scope>
</reference>
<name>A0ABQ5FQA1_9ASTR</name>
<feature type="compositionally biased region" description="Acidic residues" evidence="1">
    <location>
        <begin position="52"/>
        <end position="65"/>
    </location>
</feature>
<feature type="region of interest" description="Disordered" evidence="1">
    <location>
        <begin position="26"/>
        <end position="65"/>
    </location>
</feature>
<evidence type="ECO:0000256" key="1">
    <source>
        <dbReference type="SAM" id="MobiDB-lite"/>
    </source>
</evidence>
<reference evidence="2" key="2">
    <citation type="submission" date="2022-01" db="EMBL/GenBank/DDBJ databases">
        <authorList>
            <person name="Yamashiro T."/>
            <person name="Shiraishi A."/>
            <person name="Satake H."/>
            <person name="Nakayama K."/>
        </authorList>
    </citation>
    <scope>NUCLEOTIDE SEQUENCE</scope>
</reference>
<gene>
    <name evidence="2" type="ORF">Tco_1017013</name>
</gene>
<protein>
    <recommendedName>
        <fullName evidence="4">Reverse transcriptase Ty1/copia-type domain-containing protein</fullName>
    </recommendedName>
</protein>
<evidence type="ECO:0000313" key="3">
    <source>
        <dbReference type="Proteomes" id="UP001151760"/>
    </source>
</evidence>
<feature type="compositionally biased region" description="Low complexity" evidence="1">
    <location>
        <begin position="124"/>
        <end position="134"/>
    </location>
</feature>
<organism evidence="2 3">
    <name type="scientific">Tanacetum coccineum</name>
    <dbReference type="NCBI Taxonomy" id="301880"/>
    <lineage>
        <taxon>Eukaryota</taxon>
        <taxon>Viridiplantae</taxon>
        <taxon>Streptophyta</taxon>
        <taxon>Embryophyta</taxon>
        <taxon>Tracheophyta</taxon>
        <taxon>Spermatophyta</taxon>
        <taxon>Magnoliopsida</taxon>
        <taxon>eudicotyledons</taxon>
        <taxon>Gunneridae</taxon>
        <taxon>Pentapetalae</taxon>
        <taxon>asterids</taxon>
        <taxon>campanulids</taxon>
        <taxon>Asterales</taxon>
        <taxon>Asteraceae</taxon>
        <taxon>Asteroideae</taxon>
        <taxon>Anthemideae</taxon>
        <taxon>Anthemidinae</taxon>
        <taxon>Tanacetum</taxon>
    </lineage>
</organism>
<proteinExistence type="predicted"/>
<dbReference type="EMBL" id="BQNB010017639">
    <property type="protein sequence ID" value="GJT65533.1"/>
    <property type="molecule type" value="Genomic_DNA"/>
</dbReference>
<feature type="region of interest" description="Disordered" evidence="1">
    <location>
        <begin position="124"/>
        <end position="151"/>
    </location>
</feature>
<dbReference type="CDD" id="cd09272">
    <property type="entry name" value="RNase_HI_RT_Ty1"/>
    <property type="match status" value="1"/>
</dbReference>
<evidence type="ECO:0008006" key="4">
    <source>
        <dbReference type="Google" id="ProtNLM"/>
    </source>
</evidence>
<comment type="caution">
    <text evidence="2">The sequence shown here is derived from an EMBL/GenBank/DDBJ whole genome shotgun (WGS) entry which is preliminary data.</text>
</comment>
<keyword evidence="3" id="KW-1185">Reference proteome</keyword>